<dbReference type="EMBL" id="UINC01229896">
    <property type="protein sequence ID" value="SVE61805.1"/>
    <property type="molecule type" value="Genomic_DNA"/>
</dbReference>
<reference evidence="1" key="1">
    <citation type="submission" date="2018-05" db="EMBL/GenBank/DDBJ databases">
        <authorList>
            <person name="Lanie J.A."/>
            <person name="Ng W.-L."/>
            <person name="Kazmierczak K.M."/>
            <person name="Andrzejewski T.M."/>
            <person name="Davidsen T.M."/>
            <person name="Wayne K.J."/>
            <person name="Tettelin H."/>
            <person name="Glass J.I."/>
            <person name="Rusch D."/>
            <person name="Podicherti R."/>
            <person name="Tsui H.-C.T."/>
            <person name="Winkler M.E."/>
        </authorList>
    </citation>
    <scope>NUCLEOTIDE SEQUENCE</scope>
</reference>
<protein>
    <submittedName>
        <fullName evidence="1">Uncharacterized protein</fullName>
    </submittedName>
</protein>
<organism evidence="1">
    <name type="scientific">marine metagenome</name>
    <dbReference type="NCBI Taxonomy" id="408172"/>
    <lineage>
        <taxon>unclassified sequences</taxon>
        <taxon>metagenomes</taxon>
        <taxon>ecological metagenomes</taxon>
    </lineage>
</organism>
<feature type="non-terminal residue" evidence="1">
    <location>
        <position position="153"/>
    </location>
</feature>
<proteinExistence type="predicted"/>
<accession>A0A383F023</accession>
<name>A0A383F023_9ZZZZ</name>
<dbReference type="AlphaFoldDB" id="A0A383F023"/>
<sequence length="153" mass="16654">MPEENHPSNAEPPPRRFGTQFYNDPDFFLNSDAENMIANPLKVITEAATMGGVIHEVLQHAKVASEHPEIGKEVEAGDFPNAEELTTSVGAMTMSNIQEMVPVIAEEYIMAPAPLGSEGAERDKRLEEVTHSRDLGLQGAEEWWAGNIINAGG</sequence>
<evidence type="ECO:0000313" key="1">
    <source>
        <dbReference type="EMBL" id="SVE61805.1"/>
    </source>
</evidence>
<gene>
    <name evidence="1" type="ORF">METZ01_LOCUS514659</name>
</gene>